<dbReference type="InterPro" id="IPR043128">
    <property type="entry name" value="Rev_trsase/Diguanyl_cyclase"/>
</dbReference>
<dbReference type="InterPro" id="IPR050951">
    <property type="entry name" value="Retrovirus_Pol_polyprotein"/>
</dbReference>
<evidence type="ECO:0000256" key="5">
    <source>
        <dbReference type="SAM" id="MobiDB-lite"/>
    </source>
</evidence>
<dbReference type="Gene3D" id="3.30.70.270">
    <property type="match status" value="3"/>
</dbReference>
<name>A0A914V3M4_9BILA</name>
<organism evidence="6 7">
    <name type="scientific">Plectus sambesii</name>
    <dbReference type="NCBI Taxonomy" id="2011161"/>
    <lineage>
        <taxon>Eukaryota</taxon>
        <taxon>Metazoa</taxon>
        <taxon>Ecdysozoa</taxon>
        <taxon>Nematoda</taxon>
        <taxon>Chromadorea</taxon>
        <taxon>Plectida</taxon>
        <taxon>Plectina</taxon>
        <taxon>Plectoidea</taxon>
        <taxon>Plectidae</taxon>
        <taxon>Plectus</taxon>
    </lineage>
</organism>
<evidence type="ECO:0000313" key="7">
    <source>
        <dbReference type="WBParaSite" id="PSAMB.scaffold1501size30649.g13493.t1"/>
    </source>
</evidence>
<feature type="compositionally biased region" description="Low complexity" evidence="5">
    <location>
        <begin position="1"/>
        <end position="11"/>
    </location>
</feature>
<keyword evidence="2" id="KW-0548">Nucleotidyltransferase</keyword>
<evidence type="ECO:0000256" key="3">
    <source>
        <dbReference type="ARBA" id="ARBA00022722"/>
    </source>
</evidence>
<dbReference type="PANTHER" id="PTHR37984">
    <property type="entry name" value="PROTEIN CBG26694"/>
    <property type="match status" value="1"/>
</dbReference>
<dbReference type="Gene3D" id="3.10.10.10">
    <property type="entry name" value="HIV Type 1 Reverse Transcriptase, subunit A, domain 1"/>
    <property type="match status" value="1"/>
</dbReference>
<protein>
    <submittedName>
        <fullName evidence="7">Reverse transcriptase domain-containing protein</fullName>
    </submittedName>
</protein>
<evidence type="ECO:0000256" key="2">
    <source>
        <dbReference type="ARBA" id="ARBA00022695"/>
    </source>
</evidence>
<dbReference type="GO" id="GO:0004519">
    <property type="term" value="F:endonuclease activity"/>
    <property type="evidence" value="ECO:0007669"/>
    <property type="project" value="UniProtKB-KW"/>
</dbReference>
<dbReference type="WBParaSite" id="PSAMB.scaffold1501size30649.g13493.t1">
    <property type="protein sequence ID" value="PSAMB.scaffold1501size30649.g13493.t1"/>
    <property type="gene ID" value="PSAMB.scaffold1501size30649.g13493"/>
</dbReference>
<evidence type="ECO:0000256" key="4">
    <source>
        <dbReference type="ARBA" id="ARBA00022759"/>
    </source>
</evidence>
<accession>A0A914V3M4</accession>
<dbReference type="AlphaFoldDB" id="A0A914V3M4"/>
<dbReference type="InterPro" id="IPR043502">
    <property type="entry name" value="DNA/RNA_pol_sf"/>
</dbReference>
<keyword evidence="1" id="KW-0808">Transferase</keyword>
<reference evidence="7" key="1">
    <citation type="submission" date="2022-11" db="UniProtKB">
        <authorList>
            <consortium name="WormBaseParasite"/>
        </authorList>
    </citation>
    <scope>IDENTIFICATION</scope>
</reference>
<feature type="region of interest" description="Disordered" evidence="5">
    <location>
        <begin position="1"/>
        <end position="25"/>
    </location>
</feature>
<keyword evidence="3" id="KW-0540">Nuclease</keyword>
<dbReference type="InterPro" id="IPR021109">
    <property type="entry name" value="Peptidase_aspartic_dom_sf"/>
</dbReference>
<evidence type="ECO:0000313" key="6">
    <source>
        <dbReference type="Proteomes" id="UP000887566"/>
    </source>
</evidence>
<dbReference type="SUPFAM" id="SSF56672">
    <property type="entry name" value="DNA/RNA polymerases"/>
    <property type="match status" value="1"/>
</dbReference>
<keyword evidence="6" id="KW-1185">Reference proteome</keyword>
<dbReference type="Proteomes" id="UP000887566">
    <property type="component" value="Unplaced"/>
</dbReference>
<dbReference type="GO" id="GO:0016779">
    <property type="term" value="F:nucleotidyltransferase activity"/>
    <property type="evidence" value="ECO:0007669"/>
    <property type="project" value="UniProtKB-KW"/>
</dbReference>
<dbReference type="Gene3D" id="2.40.70.10">
    <property type="entry name" value="Acid Proteases"/>
    <property type="match status" value="1"/>
</dbReference>
<sequence length="459" mass="50427">MPKSQQSSDSQKGGEGKKGFNSSKNNQVVANLDDIKVSTLTSHADLVDVQHIGVQLQMNGLPAELKYDTGAAVTVINKNLWSKLGKPPLSNSQVNCRGYNNQKIPLLGEATVDVTCDGKQAKLKMLVSHDGDNVMGRSWIHALQLFCECRLKTCMTPLKVSAVSCSTSASGTSTIDELLSEFLQVFQPGLGHCTKTKAHLSLKQDSRPKFLRARPLPYAIYDAVDKELDQLIEQGVLQPINYSDWAAPVVIAPKPGRQIRLCADFSTGLNVSLDLHQYPLPKPEELFSKLNGGQVFSKIDFSEAYLQMELEEESKKVSSAPAIFQQTMEKMLTGVPGVGVYLDDIIVTGTTGAAHLQNLRQKENCSWAQSSVEYLGFIVDGKGQHTSSKKTKAIVDMPAPTNVHQLRSFLGMVQHYARFVPALSTRLSLLHQLLRKQEGSINKLVPYKWTTGAGFSKLR</sequence>
<dbReference type="SUPFAM" id="SSF50630">
    <property type="entry name" value="Acid proteases"/>
    <property type="match status" value="1"/>
</dbReference>
<evidence type="ECO:0000256" key="1">
    <source>
        <dbReference type="ARBA" id="ARBA00022679"/>
    </source>
</evidence>
<keyword evidence="4" id="KW-0378">Hydrolase</keyword>
<dbReference type="PANTHER" id="PTHR37984:SF5">
    <property type="entry name" value="PROTEIN NYNRIN-LIKE"/>
    <property type="match status" value="1"/>
</dbReference>
<keyword evidence="4" id="KW-0255">Endonuclease</keyword>
<dbReference type="CDD" id="cd01647">
    <property type="entry name" value="RT_LTR"/>
    <property type="match status" value="1"/>
</dbReference>
<proteinExistence type="predicted"/>